<keyword evidence="3" id="KW-1003">Cell membrane</keyword>
<organism evidence="10 11">
    <name type="scientific">Pseudomonas turukhanskensis</name>
    <dbReference type="NCBI Taxonomy" id="1806536"/>
    <lineage>
        <taxon>Bacteria</taxon>
        <taxon>Pseudomonadati</taxon>
        <taxon>Pseudomonadota</taxon>
        <taxon>Gammaproteobacteria</taxon>
        <taxon>Pseudomonadales</taxon>
        <taxon>Pseudomonadaceae</taxon>
        <taxon>Pseudomonas</taxon>
    </lineage>
</organism>
<feature type="domain" description="DUF883" evidence="9">
    <location>
        <begin position="75"/>
        <end position="104"/>
    </location>
</feature>
<comment type="similarity">
    <text evidence="2">Belongs to the ElaB/YgaM/YqjD family.</text>
</comment>
<comment type="subcellular location">
    <subcellularLocation>
        <location evidence="1">Cell inner membrane</location>
        <topology evidence="1">Single-pass membrane protein</topology>
    </subcellularLocation>
</comment>
<evidence type="ECO:0000259" key="8">
    <source>
        <dbReference type="Pfam" id="PF05957"/>
    </source>
</evidence>
<comment type="caution">
    <text evidence="10">The sequence shown here is derived from an EMBL/GenBank/DDBJ whole genome shotgun (WGS) entry which is preliminary data.</text>
</comment>
<dbReference type="GO" id="GO:0043022">
    <property type="term" value="F:ribosome binding"/>
    <property type="evidence" value="ECO:0007669"/>
    <property type="project" value="InterPro"/>
</dbReference>
<dbReference type="Pfam" id="PF05957">
    <property type="entry name" value="DUF883"/>
    <property type="match status" value="1"/>
</dbReference>
<dbReference type="RefSeq" id="WP_271195027.1">
    <property type="nucleotide sequence ID" value="NZ_BSFN01000004.1"/>
</dbReference>
<evidence type="ECO:0000259" key="9">
    <source>
        <dbReference type="Pfam" id="PF19029"/>
    </source>
</evidence>
<evidence type="ECO:0000256" key="3">
    <source>
        <dbReference type="ARBA" id="ARBA00022475"/>
    </source>
</evidence>
<reference evidence="10" key="2">
    <citation type="submission" date="2023-01" db="EMBL/GenBank/DDBJ databases">
        <authorList>
            <person name="Sun Q."/>
            <person name="Evtushenko L."/>
        </authorList>
    </citation>
    <scope>NUCLEOTIDE SEQUENCE</scope>
    <source>
        <strain evidence="10">VKM B-2935</strain>
    </source>
</reference>
<dbReference type="InterPro" id="IPR010279">
    <property type="entry name" value="YqjD/ElaB"/>
</dbReference>
<gene>
    <name evidence="10" type="ORF">GCM10017655_18760</name>
</gene>
<reference evidence="10" key="1">
    <citation type="journal article" date="2014" name="Int. J. Syst. Evol. Microbiol.">
        <title>Complete genome sequence of Corynebacterium casei LMG S-19264T (=DSM 44701T), isolated from a smear-ripened cheese.</title>
        <authorList>
            <consortium name="US DOE Joint Genome Institute (JGI-PGF)"/>
            <person name="Walter F."/>
            <person name="Albersmeier A."/>
            <person name="Kalinowski J."/>
            <person name="Ruckert C."/>
        </authorList>
    </citation>
    <scope>NUCLEOTIDE SEQUENCE</scope>
    <source>
        <strain evidence="10">VKM B-2935</strain>
    </source>
</reference>
<keyword evidence="11" id="KW-1185">Reference proteome</keyword>
<keyword evidence="7" id="KW-0472">Membrane</keyword>
<name>A0A9W6K6C4_9PSED</name>
<proteinExistence type="inferred from homology"/>
<dbReference type="PANTHER" id="PTHR35893:SF3">
    <property type="entry name" value="INNER MEMBRANE PROTEIN"/>
    <property type="match status" value="1"/>
</dbReference>
<evidence type="ECO:0000256" key="1">
    <source>
        <dbReference type="ARBA" id="ARBA00004377"/>
    </source>
</evidence>
<protein>
    <submittedName>
        <fullName evidence="10">Membrane protein</fullName>
    </submittedName>
</protein>
<dbReference type="Pfam" id="PF19029">
    <property type="entry name" value="DUF883_C"/>
    <property type="match status" value="1"/>
</dbReference>
<evidence type="ECO:0000256" key="2">
    <source>
        <dbReference type="ARBA" id="ARBA00010423"/>
    </source>
</evidence>
<evidence type="ECO:0000313" key="10">
    <source>
        <dbReference type="EMBL" id="GLK88814.1"/>
    </source>
</evidence>
<dbReference type="GO" id="GO:0005886">
    <property type="term" value="C:plasma membrane"/>
    <property type="evidence" value="ECO:0007669"/>
    <property type="project" value="UniProtKB-SubCell"/>
</dbReference>
<accession>A0A9W6K6C4</accession>
<keyword evidence="5" id="KW-0812">Transmembrane</keyword>
<sequence>MVSKANERAQEELIAEFNALIADTEKLLAHTAELAGDEADELRLSIHDSLKRARDTLQLTEYTVRERAEEAVASAEAYVQQNPWQSVGIAAGVGFLLGLLASRR</sequence>
<dbReference type="Proteomes" id="UP001143328">
    <property type="component" value="Unassembled WGS sequence"/>
</dbReference>
<evidence type="ECO:0000256" key="5">
    <source>
        <dbReference type="ARBA" id="ARBA00022692"/>
    </source>
</evidence>
<feature type="domain" description="DUF883" evidence="8">
    <location>
        <begin position="11"/>
        <end position="58"/>
    </location>
</feature>
<dbReference type="EMBL" id="BSFN01000004">
    <property type="protein sequence ID" value="GLK88814.1"/>
    <property type="molecule type" value="Genomic_DNA"/>
</dbReference>
<dbReference type="PANTHER" id="PTHR35893">
    <property type="entry name" value="INNER MEMBRANE PROTEIN-RELATED"/>
    <property type="match status" value="1"/>
</dbReference>
<dbReference type="InterPro" id="IPR043604">
    <property type="entry name" value="DUF883_N"/>
</dbReference>
<evidence type="ECO:0000256" key="6">
    <source>
        <dbReference type="ARBA" id="ARBA00022989"/>
    </source>
</evidence>
<keyword evidence="4" id="KW-0997">Cell inner membrane</keyword>
<keyword evidence="6" id="KW-1133">Transmembrane helix</keyword>
<evidence type="ECO:0000256" key="4">
    <source>
        <dbReference type="ARBA" id="ARBA00022519"/>
    </source>
</evidence>
<evidence type="ECO:0000313" key="11">
    <source>
        <dbReference type="Proteomes" id="UP001143328"/>
    </source>
</evidence>
<evidence type="ECO:0000256" key="7">
    <source>
        <dbReference type="ARBA" id="ARBA00023136"/>
    </source>
</evidence>
<dbReference type="AlphaFoldDB" id="A0A9W6K6C4"/>
<dbReference type="InterPro" id="IPR043605">
    <property type="entry name" value="DUF883_C"/>
</dbReference>